<evidence type="ECO:0000313" key="3">
    <source>
        <dbReference type="Proteomes" id="UP000319949"/>
    </source>
</evidence>
<name>A0A560D4I0_9BRAD</name>
<dbReference type="EMBL" id="VITK01000012">
    <property type="protein sequence ID" value="TWA92027.1"/>
    <property type="molecule type" value="Genomic_DNA"/>
</dbReference>
<comment type="caution">
    <text evidence="2">The sequence shown here is derived from an EMBL/GenBank/DDBJ whole genome shotgun (WGS) entry which is preliminary data.</text>
</comment>
<accession>A0A560D4I0</accession>
<reference evidence="2 3" key="1">
    <citation type="submission" date="2019-06" db="EMBL/GenBank/DDBJ databases">
        <title>Genomic Encyclopedia of Type Strains, Phase IV (KMG-V): Genome sequencing to study the core and pangenomes of soil and plant-associated prokaryotes.</title>
        <authorList>
            <person name="Whitman W."/>
        </authorList>
    </citation>
    <scope>NUCLEOTIDE SEQUENCE [LARGE SCALE GENOMIC DNA]</scope>
    <source>
        <strain evidence="2 3">BR 510</strain>
    </source>
</reference>
<dbReference type="RefSeq" id="WP_167358288.1">
    <property type="nucleotide sequence ID" value="NZ_LVEM01000003.1"/>
</dbReference>
<evidence type="ECO:0000256" key="1">
    <source>
        <dbReference type="SAM" id="Coils"/>
    </source>
</evidence>
<evidence type="ECO:0000313" key="2">
    <source>
        <dbReference type="EMBL" id="TWA92027.1"/>
    </source>
</evidence>
<protein>
    <submittedName>
        <fullName evidence="2">Uncharacterized protein</fullName>
    </submittedName>
</protein>
<keyword evidence="1" id="KW-0175">Coiled coil</keyword>
<dbReference type="Proteomes" id="UP000319949">
    <property type="component" value="Unassembled WGS sequence"/>
</dbReference>
<gene>
    <name evidence="2" type="ORF">FBZ96_11233</name>
</gene>
<dbReference type="AlphaFoldDB" id="A0A560D4I0"/>
<proteinExistence type="predicted"/>
<sequence length="53" mass="6264">MTTVIKNLLARKQKLIEQLDSTQDVRQREKIEQQLEKIRTALDFLDPPKKVSE</sequence>
<organism evidence="2 3">
    <name type="scientific">Bradyrhizobium stylosanthis</name>
    <dbReference type="NCBI Taxonomy" id="1803665"/>
    <lineage>
        <taxon>Bacteria</taxon>
        <taxon>Pseudomonadati</taxon>
        <taxon>Pseudomonadota</taxon>
        <taxon>Alphaproteobacteria</taxon>
        <taxon>Hyphomicrobiales</taxon>
        <taxon>Nitrobacteraceae</taxon>
        <taxon>Bradyrhizobium</taxon>
    </lineage>
</organism>
<feature type="coiled-coil region" evidence="1">
    <location>
        <begin position="5"/>
        <end position="32"/>
    </location>
</feature>
<keyword evidence="3" id="KW-1185">Reference proteome</keyword>